<dbReference type="SUPFAM" id="SSF52172">
    <property type="entry name" value="CheY-like"/>
    <property type="match status" value="1"/>
</dbReference>
<dbReference type="InterPro" id="IPR016032">
    <property type="entry name" value="Sig_transdc_resp-reg_C-effctor"/>
</dbReference>
<evidence type="ECO:0000256" key="2">
    <source>
        <dbReference type="PROSITE-ProRule" id="PRU00169"/>
    </source>
</evidence>
<dbReference type="InterPro" id="IPR051015">
    <property type="entry name" value="EvgA-like"/>
</dbReference>
<sequence length="235" mass="25395">MSSIVPVPSIVRRRPMRITIIDHHTLFADSLALTLERDGFIVSSVELRDRDASPASVLAAGLRSAGRLVLLEQTLGRAGNGLRLIAPLTASGAAVVLLTESRDRFLWGEAVRQGAQDVLHKTCSLAQLITTARRVRDGLPLMAAEQRATLVVAALADREETRSIRGRLDRLTPGEKEVLGALMRGDQVRDIARARVVVEATVRSQVKSILAKLEMSSQLAAVGAAHRVAWQPPPS</sequence>
<dbReference type="Gene3D" id="1.10.10.10">
    <property type="entry name" value="Winged helix-like DNA-binding domain superfamily/Winged helix DNA-binding domain"/>
    <property type="match status" value="1"/>
</dbReference>
<dbReference type="InterPro" id="IPR011006">
    <property type="entry name" value="CheY-like_superfamily"/>
</dbReference>
<protein>
    <recommendedName>
        <fullName evidence="3">Response regulatory domain-containing protein</fullName>
    </recommendedName>
</protein>
<dbReference type="Pfam" id="PF00196">
    <property type="entry name" value="GerE"/>
    <property type="match status" value="1"/>
</dbReference>
<dbReference type="Gene3D" id="3.40.50.2300">
    <property type="match status" value="1"/>
</dbReference>
<dbReference type="Proteomes" id="UP001500301">
    <property type="component" value="Unassembled WGS sequence"/>
</dbReference>
<dbReference type="PANTHER" id="PTHR45566">
    <property type="entry name" value="HTH-TYPE TRANSCRIPTIONAL REGULATOR YHJB-RELATED"/>
    <property type="match status" value="1"/>
</dbReference>
<evidence type="ECO:0000256" key="1">
    <source>
        <dbReference type="ARBA" id="ARBA00023125"/>
    </source>
</evidence>
<keyword evidence="1" id="KW-0238">DNA-binding</keyword>
<feature type="domain" description="Response regulatory" evidence="3">
    <location>
        <begin position="17"/>
        <end position="136"/>
    </location>
</feature>
<gene>
    <name evidence="4" type="ORF">GCM10022263_16470</name>
</gene>
<dbReference type="SMART" id="SM00421">
    <property type="entry name" value="HTH_LUXR"/>
    <property type="match status" value="1"/>
</dbReference>
<dbReference type="PROSITE" id="PS50110">
    <property type="entry name" value="RESPONSE_REGULATORY"/>
    <property type="match status" value="1"/>
</dbReference>
<dbReference type="InterPro" id="IPR000792">
    <property type="entry name" value="Tscrpt_reg_LuxR_C"/>
</dbReference>
<name>A0ABP6V4M6_9ACTN</name>
<dbReference type="InterPro" id="IPR001789">
    <property type="entry name" value="Sig_transdc_resp-reg_receiver"/>
</dbReference>
<organism evidence="4 5">
    <name type="scientific">Nocardioides daeguensis</name>
    <dbReference type="NCBI Taxonomy" id="908359"/>
    <lineage>
        <taxon>Bacteria</taxon>
        <taxon>Bacillati</taxon>
        <taxon>Actinomycetota</taxon>
        <taxon>Actinomycetes</taxon>
        <taxon>Propionibacteriales</taxon>
        <taxon>Nocardioidaceae</taxon>
        <taxon>Nocardioides</taxon>
    </lineage>
</organism>
<keyword evidence="5" id="KW-1185">Reference proteome</keyword>
<accession>A0ABP6V4M6</accession>
<evidence type="ECO:0000313" key="5">
    <source>
        <dbReference type="Proteomes" id="UP001500301"/>
    </source>
</evidence>
<reference evidence="5" key="1">
    <citation type="journal article" date="2019" name="Int. J. Syst. Evol. Microbiol.">
        <title>The Global Catalogue of Microorganisms (GCM) 10K type strain sequencing project: providing services to taxonomists for standard genome sequencing and annotation.</title>
        <authorList>
            <consortium name="The Broad Institute Genomics Platform"/>
            <consortium name="The Broad Institute Genome Sequencing Center for Infectious Disease"/>
            <person name="Wu L."/>
            <person name="Ma J."/>
        </authorList>
    </citation>
    <scope>NUCLEOTIDE SEQUENCE [LARGE SCALE GENOMIC DNA]</scope>
    <source>
        <strain evidence="5">JCM 17460</strain>
    </source>
</reference>
<dbReference type="SMART" id="SM00448">
    <property type="entry name" value="REC"/>
    <property type="match status" value="1"/>
</dbReference>
<dbReference type="SUPFAM" id="SSF46894">
    <property type="entry name" value="C-terminal effector domain of the bipartite response regulators"/>
    <property type="match status" value="1"/>
</dbReference>
<proteinExistence type="predicted"/>
<evidence type="ECO:0000259" key="3">
    <source>
        <dbReference type="PROSITE" id="PS50110"/>
    </source>
</evidence>
<evidence type="ECO:0000313" key="4">
    <source>
        <dbReference type="EMBL" id="GAA3528599.1"/>
    </source>
</evidence>
<comment type="caution">
    <text evidence="2">Lacks conserved residue(s) required for the propagation of feature annotation.</text>
</comment>
<dbReference type="EMBL" id="BAABBB010000009">
    <property type="protein sequence ID" value="GAA3528599.1"/>
    <property type="molecule type" value="Genomic_DNA"/>
</dbReference>
<dbReference type="PANTHER" id="PTHR45566:SF1">
    <property type="entry name" value="HTH-TYPE TRANSCRIPTIONAL REGULATOR YHJB-RELATED"/>
    <property type="match status" value="1"/>
</dbReference>
<dbReference type="InterPro" id="IPR036388">
    <property type="entry name" value="WH-like_DNA-bd_sf"/>
</dbReference>
<comment type="caution">
    <text evidence="4">The sequence shown here is derived from an EMBL/GenBank/DDBJ whole genome shotgun (WGS) entry which is preliminary data.</text>
</comment>